<comment type="pathway">
    <text evidence="1 6">Purine metabolism; IMP biosynthesis via de novo pathway; N(2)-formyl-N(1)-(5-phospho-D-ribosyl)glycinamide from N(1)-(5-phospho-D-ribosyl)glycinamide (10-formyl THF route): step 1/1.</text>
</comment>
<dbReference type="InterPro" id="IPR004607">
    <property type="entry name" value="GART"/>
</dbReference>
<dbReference type="InterPro" id="IPR036477">
    <property type="entry name" value="Formyl_transf_N_sf"/>
</dbReference>
<dbReference type="InterPro" id="IPR002376">
    <property type="entry name" value="Formyl_transf_N"/>
</dbReference>
<comment type="similarity">
    <text evidence="4 6">Belongs to the GART family.</text>
</comment>
<evidence type="ECO:0000256" key="1">
    <source>
        <dbReference type="ARBA" id="ARBA00005054"/>
    </source>
</evidence>
<dbReference type="RefSeq" id="WP_345189979.1">
    <property type="nucleotide sequence ID" value="NZ_BAABJJ010000008.1"/>
</dbReference>
<comment type="caution">
    <text evidence="8">The sequence shown here is derived from an EMBL/GenBank/DDBJ whole genome shotgun (WGS) entry which is preliminary data.</text>
</comment>
<evidence type="ECO:0000256" key="5">
    <source>
        <dbReference type="ARBA" id="ARBA00047664"/>
    </source>
</evidence>
<comment type="caution">
    <text evidence="6">Lacks conserved residue(s) required for the propagation of feature annotation.</text>
</comment>
<dbReference type="EC" id="2.1.2.2" evidence="6"/>
<evidence type="ECO:0000313" key="9">
    <source>
        <dbReference type="Proteomes" id="UP001501302"/>
    </source>
</evidence>
<dbReference type="SUPFAM" id="SSF53328">
    <property type="entry name" value="Formyltransferase"/>
    <property type="match status" value="1"/>
</dbReference>
<dbReference type="Pfam" id="PF00551">
    <property type="entry name" value="Formyl_trans_N"/>
    <property type="match status" value="1"/>
</dbReference>
<feature type="domain" description="Formyl transferase N-terminal" evidence="7">
    <location>
        <begin position="2"/>
        <end position="182"/>
    </location>
</feature>
<gene>
    <name evidence="6" type="primary">purN</name>
    <name evidence="8" type="ORF">GCM10023314_04870</name>
</gene>
<comment type="catalytic activity">
    <reaction evidence="5 6">
        <text>N(1)-(5-phospho-beta-D-ribosyl)glycinamide + (6R)-10-formyltetrahydrofolate = N(2)-formyl-N(1)-(5-phospho-beta-D-ribosyl)glycinamide + (6S)-5,6,7,8-tetrahydrofolate + H(+)</text>
        <dbReference type="Rhea" id="RHEA:15053"/>
        <dbReference type="ChEBI" id="CHEBI:15378"/>
        <dbReference type="ChEBI" id="CHEBI:57453"/>
        <dbReference type="ChEBI" id="CHEBI:143788"/>
        <dbReference type="ChEBI" id="CHEBI:147286"/>
        <dbReference type="ChEBI" id="CHEBI:195366"/>
        <dbReference type="EC" id="2.1.2.2"/>
    </reaction>
</comment>
<proteinExistence type="inferred from homology"/>
<feature type="site" description="Raises pKa of active site His" evidence="6">
    <location>
        <position position="145"/>
    </location>
</feature>
<keyword evidence="9" id="KW-1185">Reference proteome</keyword>
<sequence>MKRIVIFASGSGTNAENLIKFFHNRENASVIQVLSNNPHAKVLERAKKLKVSALSFNKIALSQTDDVLNILKVSNPDLIVLAGFLWKFPDHILNEFPNKVINVHPALLPKYGGKGMYGMNVHKAVVANKESETGITIHYVNEHYDEGAIIFQAKCDVNASDTAEDVAAKIHELEMAHFPKVVESLLKK</sequence>
<feature type="active site" description="Proton donor" evidence="6">
    <location>
        <position position="104"/>
    </location>
</feature>
<accession>A0ABP9GAH8</accession>
<evidence type="ECO:0000256" key="2">
    <source>
        <dbReference type="ARBA" id="ARBA00022679"/>
    </source>
</evidence>
<reference evidence="9" key="1">
    <citation type="journal article" date="2019" name="Int. J. Syst. Evol. Microbiol.">
        <title>The Global Catalogue of Microorganisms (GCM) 10K type strain sequencing project: providing services to taxonomists for standard genome sequencing and annotation.</title>
        <authorList>
            <consortium name="The Broad Institute Genomics Platform"/>
            <consortium name="The Broad Institute Genome Sequencing Center for Infectious Disease"/>
            <person name="Wu L."/>
            <person name="Ma J."/>
        </authorList>
    </citation>
    <scope>NUCLEOTIDE SEQUENCE [LARGE SCALE GENOMIC DNA]</scope>
    <source>
        <strain evidence="9">JCM 18285</strain>
    </source>
</reference>
<evidence type="ECO:0000256" key="6">
    <source>
        <dbReference type="HAMAP-Rule" id="MF_01930"/>
    </source>
</evidence>
<dbReference type="PROSITE" id="PS00373">
    <property type="entry name" value="GART"/>
    <property type="match status" value="1"/>
</dbReference>
<evidence type="ECO:0000259" key="7">
    <source>
        <dbReference type="Pfam" id="PF00551"/>
    </source>
</evidence>
<protein>
    <recommendedName>
        <fullName evidence="6">Phosphoribosylglycinamide formyltransferase</fullName>
        <ecNumber evidence="6">2.1.2.2</ecNumber>
    </recommendedName>
    <alternativeName>
        <fullName evidence="6">5'-phosphoribosylglycinamide transformylase</fullName>
    </alternativeName>
    <alternativeName>
        <fullName evidence="6">GAR transformylase</fullName>
        <shortName evidence="6">GART</shortName>
    </alternativeName>
</protein>
<evidence type="ECO:0000256" key="4">
    <source>
        <dbReference type="ARBA" id="ARBA00038440"/>
    </source>
</evidence>
<feature type="binding site" evidence="6">
    <location>
        <position position="102"/>
    </location>
    <ligand>
        <name>(6R)-10-formyltetrahydrofolate</name>
        <dbReference type="ChEBI" id="CHEBI:195366"/>
    </ligand>
</feature>
<dbReference type="Gene3D" id="3.40.50.170">
    <property type="entry name" value="Formyl transferase, N-terminal domain"/>
    <property type="match status" value="1"/>
</dbReference>
<evidence type="ECO:0000256" key="3">
    <source>
        <dbReference type="ARBA" id="ARBA00022755"/>
    </source>
</evidence>
<keyword evidence="3 6" id="KW-0658">Purine biosynthesis</keyword>
<name>A0ABP9GAH8_9FLAO</name>
<dbReference type="EMBL" id="BAABJJ010000008">
    <property type="protein sequence ID" value="GAA4935575.1"/>
    <property type="molecule type" value="Genomic_DNA"/>
</dbReference>
<dbReference type="PANTHER" id="PTHR43369:SF2">
    <property type="entry name" value="PHOSPHORIBOSYLGLYCINAMIDE FORMYLTRANSFERASE"/>
    <property type="match status" value="1"/>
</dbReference>
<dbReference type="CDD" id="cd08645">
    <property type="entry name" value="FMT_core_GART"/>
    <property type="match status" value="1"/>
</dbReference>
<dbReference type="Proteomes" id="UP001501302">
    <property type="component" value="Unassembled WGS sequence"/>
</dbReference>
<comment type="function">
    <text evidence="6">Catalyzes the transfer of a formyl group from 10-formyltetrahydrofolate to 5-phospho-ribosyl-glycinamide (GAR), producing 5-phospho-ribosyl-N-formylglycinamide (FGAR) and tetrahydrofolate.</text>
</comment>
<dbReference type="HAMAP" id="MF_01930">
    <property type="entry name" value="PurN"/>
    <property type="match status" value="1"/>
</dbReference>
<keyword evidence="2 6" id="KW-0808">Transferase</keyword>
<dbReference type="PANTHER" id="PTHR43369">
    <property type="entry name" value="PHOSPHORIBOSYLGLYCINAMIDE FORMYLTRANSFERASE"/>
    <property type="match status" value="1"/>
</dbReference>
<dbReference type="InterPro" id="IPR001555">
    <property type="entry name" value="GART_AS"/>
</dbReference>
<feature type="binding site" evidence="6">
    <location>
        <begin position="12"/>
        <end position="14"/>
    </location>
    <ligand>
        <name>N(1)-(5-phospho-beta-D-ribosyl)glycinamide</name>
        <dbReference type="ChEBI" id="CHEBI:143788"/>
    </ligand>
</feature>
<evidence type="ECO:0000313" key="8">
    <source>
        <dbReference type="EMBL" id="GAA4935575.1"/>
    </source>
</evidence>
<organism evidence="8 9">
    <name type="scientific">Algibacter agarivorans</name>
    <dbReference type="NCBI Taxonomy" id="1109741"/>
    <lineage>
        <taxon>Bacteria</taxon>
        <taxon>Pseudomonadati</taxon>
        <taxon>Bacteroidota</taxon>
        <taxon>Flavobacteriia</taxon>
        <taxon>Flavobacteriales</taxon>
        <taxon>Flavobacteriaceae</taxon>
        <taxon>Algibacter</taxon>
    </lineage>
</organism>